<dbReference type="KEGG" id="pin:Ping_2210"/>
<evidence type="ECO:0000256" key="10">
    <source>
        <dbReference type="SAM" id="SignalP"/>
    </source>
</evidence>
<dbReference type="Gene3D" id="1.25.40.10">
    <property type="entry name" value="Tetratricopeptide repeat domain"/>
    <property type="match status" value="1"/>
</dbReference>
<gene>
    <name evidence="11" type="ordered locus">Ping_2210</name>
</gene>
<evidence type="ECO:0000256" key="1">
    <source>
        <dbReference type="ARBA" id="ARBA00022475"/>
    </source>
</evidence>
<dbReference type="InterPro" id="IPR023605">
    <property type="entry name" value="Lipoprotein_NlpI"/>
</dbReference>
<dbReference type="GO" id="GO:0046813">
    <property type="term" value="P:receptor-mediated virion attachment to host cell"/>
    <property type="evidence" value="ECO:0007669"/>
    <property type="project" value="TreeGrafter"/>
</dbReference>
<keyword evidence="7" id="KW-0449">Lipoprotein</keyword>
<keyword evidence="3" id="KW-0677">Repeat</keyword>
<dbReference type="PANTHER" id="PTHR44858:SF1">
    <property type="entry name" value="UDP-N-ACETYLGLUCOSAMINE--PEPTIDE N-ACETYLGLUCOSAMINYLTRANSFERASE SPINDLY-RELATED"/>
    <property type="match status" value="1"/>
</dbReference>
<keyword evidence="2 10" id="KW-0732">Signal</keyword>
<feature type="repeat" description="TPR" evidence="9">
    <location>
        <begin position="109"/>
        <end position="142"/>
    </location>
</feature>
<evidence type="ECO:0000256" key="3">
    <source>
        <dbReference type="ARBA" id="ARBA00022737"/>
    </source>
</evidence>
<keyword evidence="4 9" id="KW-0802">TPR repeat</keyword>
<evidence type="ECO:0000256" key="2">
    <source>
        <dbReference type="ARBA" id="ARBA00022729"/>
    </source>
</evidence>
<dbReference type="Proteomes" id="UP000000639">
    <property type="component" value="Chromosome"/>
</dbReference>
<reference evidence="11 12" key="1">
    <citation type="submission" date="2007-01" db="EMBL/GenBank/DDBJ databases">
        <title>Complete sequence of Psychromonas ingrahamii 37.</title>
        <authorList>
            <consortium name="US DOE Joint Genome Institute"/>
            <person name="Copeland A."/>
            <person name="Lucas S."/>
            <person name="Lapidus A."/>
            <person name="Barry K."/>
            <person name="Detter J.C."/>
            <person name="Glavina del Rio T."/>
            <person name="Hammon N."/>
            <person name="Israni S."/>
            <person name="Dalin E."/>
            <person name="Tice H."/>
            <person name="Pitluck S."/>
            <person name="Thompson L.S."/>
            <person name="Brettin T."/>
            <person name="Bruce D."/>
            <person name="Han C."/>
            <person name="Tapia R."/>
            <person name="Schmutz J."/>
            <person name="Larimer F."/>
            <person name="Land M."/>
            <person name="Hauser L."/>
            <person name="Kyrpides N."/>
            <person name="Ivanova N."/>
            <person name="Staley J."/>
            <person name="Richardson P."/>
        </authorList>
    </citation>
    <scope>NUCLEOTIDE SEQUENCE [LARGE SCALE GENOMIC DNA]</scope>
    <source>
        <strain evidence="11 12">37</strain>
    </source>
</reference>
<accession>A1SWT6</accession>
<evidence type="ECO:0000256" key="4">
    <source>
        <dbReference type="ARBA" id="ARBA00022803"/>
    </source>
</evidence>
<evidence type="ECO:0000313" key="11">
    <source>
        <dbReference type="EMBL" id="ABM03951.1"/>
    </source>
</evidence>
<feature type="signal peptide" evidence="10">
    <location>
        <begin position="1"/>
        <end position="21"/>
    </location>
</feature>
<comment type="subunit">
    <text evidence="8">Homodimer.</text>
</comment>
<dbReference type="RefSeq" id="WP_011770511.1">
    <property type="nucleotide sequence ID" value="NC_008709.1"/>
</dbReference>
<evidence type="ECO:0000256" key="8">
    <source>
        <dbReference type="PIRNR" id="PIRNR004654"/>
    </source>
</evidence>
<dbReference type="eggNOG" id="COG4785">
    <property type="taxonomic scope" value="Bacteria"/>
</dbReference>
<evidence type="ECO:0000256" key="5">
    <source>
        <dbReference type="ARBA" id="ARBA00023136"/>
    </source>
</evidence>
<name>A1SWT6_PSYIN</name>
<protein>
    <recommendedName>
        <fullName evidence="8">Lipoprotein NlpI</fullName>
    </recommendedName>
</protein>
<dbReference type="STRING" id="357804.Ping_2210"/>
<dbReference type="NCBIfam" id="NF008391">
    <property type="entry name" value="PRK11189.1"/>
    <property type="match status" value="1"/>
</dbReference>
<dbReference type="PROSITE" id="PS51257">
    <property type="entry name" value="PROKAR_LIPOPROTEIN"/>
    <property type="match status" value="1"/>
</dbReference>
<dbReference type="InterPro" id="IPR050498">
    <property type="entry name" value="Ycf3"/>
</dbReference>
<dbReference type="GO" id="GO:0005886">
    <property type="term" value="C:plasma membrane"/>
    <property type="evidence" value="ECO:0007669"/>
    <property type="project" value="UniProtKB-SubCell"/>
</dbReference>
<evidence type="ECO:0000256" key="7">
    <source>
        <dbReference type="ARBA" id="ARBA00023288"/>
    </source>
</evidence>
<dbReference type="SMART" id="SM00028">
    <property type="entry name" value="TPR"/>
    <property type="match status" value="4"/>
</dbReference>
<dbReference type="PIRSF" id="PIRSF004654">
    <property type="entry name" value="NlpI"/>
    <property type="match status" value="1"/>
</dbReference>
<proteinExistence type="predicted"/>
<dbReference type="InterPro" id="IPR019734">
    <property type="entry name" value="TPR_rpt"/>
</dbReference>
<evidence type="ECO:0000313" key="12">
    <source>
        <dbReference type="Proteomes" id="UP000000639"/>
    </source>
</evidence>
<comment type="subcellular location">
    <subcellularLocation>
        <location evidence="8">Cell membrane</location>
    </subcellularLocation>
</comment>
<dbReference type="AlphaFoldDB" id="A1SWT6"/>
<sequence length="305" mass="35465">MRFHCSLLFVLPILFTLTACQSLPNTEQDFSTQNNVINKFPLSTAVQIDYQDEVKLLKINQLLVEQKDLDARQYAVLFYERGVIYDRMGLAAHSRYDFIQALSVDPTFADAYNFLGLYLLLSESYDEAFDAFDSALELSDNMQYSYLHRAVGLYQIGRYQLAMNDIEKFYSLDQNDPYRVLWRFIINSKVDQLKALQTLKSSTQLSNDPRFAWAIVDVIAGRTTEKDFLESLSYGVNTNKELAERLCEAYFYLAHWHQLSGHLEKAVYYFKLSTATNIHEFIEYKYALIELGAIQRRLQTGKDKK</sequence>
<comment type="function">
    <text evidence="8">May be involved in cell division.</text>
</comment>
<evidence type="ECO:0000256" key="6">
    <source>
        <dbReference type="ARBA" id="ARBA00023139"/>
    </source>
</evidence>
<dbReference type="SUPFAM" id="SSF48452">
    <property type="entry name" value="TPR-like"/>
    <property type="match status" value="1"/>
</dbReference>
<keyword evidence="12" id="KW-1185">Reference proteome</keyword>
<dbReference type="InterPro" id="IPR011990">
    <property type="entry name" value="TPR-like_helical_dom_sf"/>
</dbReference>
<keyword evidence="5 8" id="KW-0472">Membrane</keyword>
<dbReference type="PANTHER" id="PTHR44858">
    <property type="entry name" value="TETRATRICOPEPTIDE REPEAT PROTEIN 6"/>
    <property type="match status" value="1"/>
</dbReference>
<dbReference type="PROSITE" id="PS50005">
    <property type="entry name" value="TPR"/>
    <property type="match status" value="1"/>
</dbReference>
<keyword evidence="1 8" id="KW-1003">Cell membrane</keyword>
<organism evidence="11 12">
    <name type="scientific">Psychromonas ingrahamii (strain DSM 17664 / CCUG 51855 / 37)</name>
    <dbReference type="NCBI Taxonomy" id="357804"/>
    <lineage>
        <taxon>Bacteria</taxon>
        <taxon>Pseudomonadati</taxon>
        <taxon>Pseudomonadota</taxon>
        <taxon>Gammaproteobacteria</taxon>
        <taxon>Alteromonadales</taxon>
        <taxon>Psychromonadaceae</taxon>
        <taxon>Psychromonas</taxon>
    </lineage>
</organism>
<dbReference type="GO" id="GO:0009279">
    <property type="term" value="C:cell outer membrane"/>
    <property type="evidence" value="ECO:0007669"/>
    <property type="project" value="TreeGrafter"/>
</dbReference>
<feature type="chain" id="PRO_5002637975" description="Lipoprotein NlpI" evidence="10">
    <location>
        <begin position="22"/>
        <end position="305"/>
    </location>
</feature>
<dbReference type="EMBL" id="CP000510">
    <property type="protein sequence ID" value="ABM03951.1"/>
    <property type="molecule type" value="Genomic_DNA"/>
</dbReference>
<dbReference type="HOGENOM" id="CLU_071600_0_0_6"/>
<evidence type="ECO:0000256" key="9">
    <source>
        <dbReference type="PROSITE-ProRule" id="PRU00339"/>
    </source>
</evidence>
<keyword evidence="6" id="KW-0564">Palmitate</keyword>
<dbReference type="OrthoDB" id="509324at2"/>